<name>A0A6A5QUM5_AMPQU</name>
<keyword evidence="2" id="KW-1185">Reference proteome</keyword>
<gene>
    <name evidence="1" type="ORF">BDU57DRAFT_512016</name>
</gene>
<reference evidence="1" key="1">
    <citation type="journal article" date="2020" name="Stud. Mycol.">
        <title>101 Dothideomycetes genomes: a test case for predicting lifestyles and emergence of pathogens.</title>
        <authorList>
            <person name="Haridas S."/>
            <person name="Albert R."/>
            <person name="Binder M."/>
            <person name="Bloem J."/>
            <person name="Labutti K."/>
            <person name="Salamov A."/>
            <person name="Andreopoulos B."/>
            <person name="Baker S."/>
            <person name="Barry K."/>
            <person name="Bills G."/>
            <person name="Bluhm B."/>
            <person name="Cannon C."/>
            <person name="Castanera R."/>
            <person name="Culley D."/>
            <person name="Daum C."/>
            <person name="Ezra D."/>
            <person name="Gonzalez J."/>
            <person name="Henrissat B."/>
            <person name="Kuo A."/>
            <person name="Liang C."/>
            <person name="Lipzen A."/>
            <person name="Lutzoni F."/>
            <person name="Magnuson J."/>
            <person name="Mondo S."/>
            <person name="Nolan M."/>
            <person name="Ohm R."/>
            <person name="Pangilinan J."/>
            <person name="Park H.-J."/>
            <person name="Ramirez L."/>
            <person name="Alfaro M."/>
            <person name="Sun H."/>
            <person name="Tritt A."/>
            <person name="Yoshinaga Y."/>
            <person name="Zwiers L.-H."/>
            <person name="Turgeon B."/>
            <person name="Goodwin S."/>
            <person name="Spatafora J."/>
            <person name="Crous P."/>
            <person name="Grigoriev I."/>
        </authorList>
    </citation>
    <scope>NUCLEOTIDE SEQUENCE</scope>
    <source>
        <strain evidence="1">HMLAC05119</strain>
    </source>
</reference>
<evidence type="ECO:0000313" key="2">
    <source>
        <dbReference type="Proteomes" id="UP000800096"/>
    </source>
</evidence>
<proteinExistence type="predicted"/>
<dbReference type="EMBL" id="ML979133">
    <property type="protein sequence ID" value="KAF1919122.1"/>
    <property type="molecule type" value="Genomic_DNA"/>
</dbReference>
<accession>A0A6A5QUM5</accession>
<protein>
    <submittedName>
        <fullName evidence="1">Uncharacterized protein</fullName>
    </submittedName>
</protein>
<organism evidence="1 2">
    <name type="scientific">Ampelomyces quisqualis</name>
    <name type="common">Powdery mildew agent</name>
    <dbReference type="NCBI Taxonomy" id="50730"/>
    <lineage>
        <taxon>Eukaryota</taxon>
        <taxon>Fungi</taxon>
        <taxon>Dikarya</taxon>
        <taxon>Ascomycota</taxon>
        <taxon>Pezizomycotina</taxon>
        <taxon>Dothideomycetes</taxon>
        <taxon>Pleosporomycetidae</taxon>
        <taxon>Pleosporales</taxon>
        <taxon>Pleosporineae</taxon>
        <taxon>Phaeosphaeriaceae</taxon>
        <taxon>Ampelomyces</taxon>
    </lineage>
</organism>
<dbReference type="Proteomes" id="UP000800096">
    <property type="component" value="Unassembled WGS sequence"/>
</dbReference>
<dbReference type="AlphaFoldDB" id="A0A6A5QUM5"/>
<sequence length="70" mass="7706">MKGGVRPSLDVQCTLSSGLMSSMLNDPGLGILLVYLIDTTKSVTRRSYYTQIRKLHRSNPSYSLLDKSAA</sequence>
<evidence type="ECO:0000313" key="1">
    <source>
        <dbReference type="EMBL" id="KAF1919122.1"/>
    </source>
</evidence>